<dbReference type="GO" id="GO:0005886">
    <property type="term" value="C:plasma membrane"/>
    <property type="evidence" value="ECO:0007669"/>
    <property type="project" value="TreeGrafter"/>
</dbReference>
<evidence type="ECO:0000256" key="1">
    <source>
        <dbReference type="SAM" id="Phobius"/>
    </source>
</evidence>
<dbReference type="AlphaFoldDB" id="A0A2G9C3L7"/>
<protein>
    <recommendedName>
        <fullName evidence="4">Cell envelope integrity protein CreD</fullName>
    </recommendedName>
</protein>
<evidence type="ECO:0008006" key="4">
    <source>
        <dbReference type="Google" id="ProtNLM"/>
    </source>
</evidence>
<feature type="transmembrane region" description="Helical" evidence="1">
    <location>
        <begin position="354"/>
        <end position="373"/>
    </location>
</feature>
<feature type="transmembrane region" description="Helical" evidence="1">
    <location>
        <begin position="6"/>
        <end position="29"/>
    </location>
</feature>
<comment type="caution">
    <text evidence="2">The sequence shown here is derived from an EMBL/GenBank/DDBJ whole genome shotgun (WGS) entry which is preliminary data.</text>
</comment>
<feature type="transmembrane region" description="Helical" evidence="1">
    <location>
        <begin position="380"/>
        <end position="398"/>
    </location>
</feature>
<dbReference type="Pfam" id="PF06123">
    <property type="entry name" value="CreD"/>
    <property type="match status" value="1"/>
</dbReference>
<dbReference type="PANTHER" id="PTHR30092:SF0">
    <property type="entry name" value="INNER MEMBRANE PROTEIN CRED"/>
    <property type="match status" value="1"/>
</dbReference>
<feature type="transmembrane region" description="Helical" evidence="1">
    <location>
        <begin position="404"/>
        <end position="426"/>
    </location>
</feature>
<keyword evidence="1" id="KW-1133">Transmembrane helix</keyword>
<feature type="transmembrane region" description="Helical" evidence="1">
    <location>
        <begin position="433"/>
        <end position="451"/>
    </location>
</feature>
<dbReference type="PIRSF" id="PIRSF004548">
    <property type="entry name" value="CreD"/>
    <property type="match status" value="1"/>
</dbReference>
<reference evidence="2 3" key="1">
    <citation type="submission" date="2017-11" db="EMBL/GenBank/DDBJ databases">
        <title>Draft genome sequence of Mitsuaria sp. HWN-4.</title>
        <authorList>
            <person name="Gundlapally S.R."/>
        </authorList>
    </citation>
    <scope>NUCLEOTIDE SEQUENCE [LARGE SCALE GENOMIC DNA]</scope>
    <source>
        <strain evidence="2 3">HWN-4</strain>
    </source>
</reference>
<dbReference type="InterPro" id="IPR010364">
    <property type="entry name" value="Uncharacterised_IM_CreD"/>
</dbReference>
<keyword evidence="1" id="KW-0472">Membrane</keyword>
<dbReference type="Proteomes" id="UP000231501">
    <property type="component" value="Unassembled WGS sequence"/>
</dbReference>
<feature type="transmembrane region" description="Helical" evidence="1">
    <location>
        <begin position="328"/>
        <end position="348"/>
    </location>
</feature>
<evidence type="ECO:0000313" key="3">
    <source>
        <dbReference type="Proteomes" id="UP000231501"/>
    </source>
</evidence>
<accession>A0A2G9C3L7</accession>
<sequence length="475" mass="50959">MQSKALWWKLLILGGVTLLLLMVLMRIGWLVDERQQRQRAAEASVALAQAGPQVLLGPVLQRSCTEEWESVSGTGKEQTRNAERRDFVLSAVPAELGVNGTLNQEQRERGLFKVNGYAGELALQARWASLGALVPVAEHKGRLSCEDPRVMVAVSDARGLRAVTLKRGAEPLAVRPGTRHGSYPHGLHAVLPDQSLDQPLTLTVAIKLIGMTDFGIVPAASATQVKLRSNWPHPSFGGRFLPMSKRIDDSGFEAQWQVTELATTAPRDVLAGFALPGVARDPDVGQAAYASARVAGQEGRAEVVADTLAFSMIDPVNPYVMSDRAIKYGLMFIVLTFVSVGLLELLSGRRVHPVQYLLVGLAMTLFFLLLLSLSEHLSFSLSYVLAAGAAVGLLTFYGTSMLGAAWRGLGFGTMVAVLYGALYLLLSLETASLLVGATLLFAVLAAVMALTRRIDWYALGGRTADLPAAASAGTR</sequence>
<organism evidence="2 3">
    <name type="scientific">Roseateles chitinivorans</name>
    <dbReference type="NCBI Taxonomy" id="2917965"/>
    <lineage>
        <taxon>Bacteria</taxon>
        <taxon>Pseudomonadati</taxon>
        <taxon>Pseudomonadota</taxon>
        <taxon>Betaproteobacteria</taxon>
        <taxon>Burkholderiales</taxon>
        <taxon>Sphaerotilaceae</taxon>
        <taxon>Roseateles</taxon>
    </lineage>
</organism>
<gene>
    <name evidence="2" type="ORF">CS062_22135</name>
</gene>
<dbReference type="RefSeq" id="WP_099863767.1">
    <property type="nucleotide sequence ID" value="NZ_PEOG01000086.1"/>
</dbReference>
<evidence type="ECO:0000313" key="2">
    <source>
        <dbReference type="EMBL" id="PIM50977.1"/>
    </source>
</evidence>
<dbReference type="PANTHER" id="PTHR30092">
    <property type="entry name" value="INNER MEMBRANE PROTEIN CRED"/>
    <property type="match status" value="1"/>
</dbReference>
<name>A0A2G9C3L7_9BURK</name>
<keyword evidence="1" id="KW-0812">Transmembrane</keyword>
<keyword evidence="3" id="KW-1185">Reference proteome</keyword>
<dbReference type="OrthoDB" id="9791851at2"/>
<dbReference type="NCBIfam" id="NF008712">
    <property type="entry name" value="PRK11715.1-1"/>
    <property type="match status" value="1"/>
</dbReference>
<dbReference type="EMBL" id="PEOG01000086">
    <property type="protein sequence ID" value="PIM50977.1"/>
    <property type="molecule type" value="Genomic_DNA"/>
</dbReference>
<proteinExistence type="predicted"/>